<gene>
    <name evidence="3" type="ORF">QR680_014445</name>
</gene>
<dbReference type="Gene3D" id="2.30.30.190">
    <property type="entry name" value="CAP Gly-rich-like domain"/>
    <property type="match status" value="1"/>
</dbReference>
<keyword evidence="4" id="KW-1185">Reference proteome</keyword>
<protein>
    <recommendedName>
        <fullName evidence="2">CAP-Gly domain-containing protein</fullName>
    </recommendedName>
</protein>
<dbReference type="AlphaFoldDB" id="A0AA39M3X5"/>
<evidence type="ECO:0000256" key="1">
    <source>
        <dbReference type="SAM" id="Coils"/>
    </source>
</evidence>
<evidence type="ECO:0000313" key="4">
    <source>
        <dbReference type="Proteomes" id="UP001175271"/>
    </source>
</evidence>
<dbReference type="Proteomes" id="UP001175271">
    <property type="component" value="Unassembled WGS sequence"/>
</dbReference>
<dbReference type="PROSITE" id="PS00845">
    <property type="entry name" value="CAP_GLY_1"/>
    <property type="match status" value="1"/>
</dbReference>
<name>A0AA39M3X5_9BILA</name>
<evidence type="ECO:0000313" key="3">
    <source>
        <dbReference type="EMBL" id="KAK0419987.1"/>
    </source>
</evidence>
<dbReference type="SUPFAM" id="SSF74924">
    <property type="entry name" value="Cap-Gly domain"/>
    <property type="match status" value="1"/>
</dbReference>
<dbReference type="SMART" id="SM01052">
    <property type="entry name" value="CAP_GLY"/>
    <property type="match status" value="1"/>
</dbReference>
<feature type="domain" description="CAP-Gly" evidence="2">
    <location>
        <begin position="30"/>
        <end position="72"/>
    </location>
</feature>
<dbReference type="PROSITE" id="PS50245">
    <property type="entry name" value="CAP_GLY_2"/>
    <property type="match status" value="1"/>
</dbReference>
<dbReference type="Pfam" id="PF01302">
    <property type="entry name" value="CAP_GLY"/>
    <property type="match status" value="1"/>
</dbReference>
<dbReference type="EMBL" id="JAUCMV010000002">
    <property type="protein sequence ID" value="KAK0419987.1"/>
    <property type="molecule type" value="Genomic_DNA"/>
</dbReference>
<dbReference type="PANTHER" id="PTHR18916">
    <property type="entry name" value="DYNACTIN 1-RELATED MICROTUBULE-BINDING"/>
    <property type="match status" value="1"/>
</dbReference>
<proteinExistence type="predicted"/>
<dbReference type="InterPro" id="IPR036859">
    <property type="entry name" value="CAP-Gly_dom_sf"/>
</dbReference>
<organism evidence="3 4">
    <name type="scientific">Steinernema hermaphroditum</name>
    <dbReference type="NCBI Taxonomy" id="289476"/>
    <lineage>
        <taxon>Eukaryota</taxon>
        <taxon>Metazoa</taxon>
        <taxon>Ecdysozoa</taxon>
        <taxon>Nematoda</taxon>
        <taxon>Chromadorea</taxon>
        <taxon>Rhabditida</taxon>
        <taxon>Tylenchina</taxon>
        <taxon>Panagrolaimomorpha</taxon>
        <taxon>Strongyloidoidea</taxon>
        <taxon>Steinernematidae</taxon>
        <taxon>Steinernema</taxon>
    </lineage>
</organism>
<keyword evidence="1" id="KW-0175">Coiled coil</keyword>
<evidence type="ECO:0000259" key="2">
    <source>
        <dbReference type="PROSITE" id="PS50245"/>
    </source>
</evidence>
<feature type="coiled-coil region" evidence="1">
    <location>
        <begin position="149"/>
        <end position="242"/>
    </location>
</feature>
<dbReference type="InterPro" id="IPR000938">
    <property type="entry name" value="CAP-Gly_domain"/>
</dbReference>
<accession>A0AA39M3X5</accession>
<comment type="caution">
    <text evidence="3">The sequence shown here is derived from an EMBL/GenBank/DDBJ whole genome shotgun (WGS) entry which is preliminary data.</text>
</comment>
<reference evidence="3" key="1">
    <citation type="submission" date="2023-06" db="EMBL/GenBank/DDBJ databases">
        <title>Genomic analysis of the entomopathogenic nematode Steinernema hermaphroditum.</title>
        <authorList>
            <person name="Schwarz E.M."/>
            <person name="Heppert J.K."/>
            <person name="Baniya A."/>
            <person name="Schwartz H.T."/>
            <person name="Tan C.-H."/>
            <person name="Antoshechkin I."/>
            <person name="Sternberg P.W."/>
            <person name="Goodrich-Blair H."/>
            <person name="Dillman A.R."/>
        </authorList>
    </citation>
    <scope>NUCLEOTIDE SEQUENCE</scope>
    <source>
        <strain evidence="3">PS9179</strain>
        <tissue evidence="3">Whole animal</tissue>
    </source>
</reference>
<sequence>MGPYSSYLGFCVGDRVLCGVGKLGICRFIGETHFAPGIWAGVDLTQGVGKNDGSVQGIRYFQCECPHGLFVLACKVVKAPATPTVTRNRLSMRPNKSFLSRHDRLPWASSQESLSSFGSSGINSMRSTPRIDRRSMGNVVMSNPYEKTIRTLEESLEEIQGHLENVLREREVDQVEIARLTAEVEGGPRVKALEAEVEQLTNELLEKSNKMEELTFTLEEERIVAHERLTELELELAELRKNDDSCSDTTFDSCSDDTFS</sequence>